<evidence type="ECO:0000256" key="8">
    <source>
        <dbReference type="PROSITE-ProRule" id="PRU00134"/>
    </source>
</evidence>
<name>A0A7J7TM59_RHIFE</name>
<reference evidence="11 12" key="1">
    <citation type="journal article" date="2020" name="Nature">
        <title>Six reference-quality genomes reveal evolution of bat adaptations.</title>
        <authorList>
            <person name="Jebb D."/>
            <person name="Huang Z."/>
            <person name="Pippel M."/>
            <person name="Hughes G.M."/>
            <person name="Lavrichenko K."/>
            <person name="Devanna P."/>
            <person name="Winkler S."/>
            <person name="Jermiin L.S."/>
            <person name="Skirmuntt E.C."/>
            <person name="Katzourakis A."/>
            <person name="Burkitt-Gray L."/>
            <person name="Ray D.A."/>
            <person name="Sullivan K.A.M."/>
            <person name="Roscito J.G."/>
            <person name="Kirilenko B.M."/>
            <person name="Davalos L.M."/>
            <person name="Corthals A.P."/>
            <person name="Power M.L."/>
            <person name="Jones G."/>
            <person name="Ransome R.D."/>
            <person name="Dechmann D.K.N."/>
            <person name="Locatelli A.G."/>
            <person name="Puechmaille S.J."/>
            <person name="Fedrigo O."/>
            <person name="Jarvis E.D."/>
            <person name="Hiller M."/>
            <person name="Vernes S.C."/>
            <person name="Myers E.W."/>
            <person name="Teeling E.C."/>
        </authorList>
    </citation>
    <scope>NUCLEOTIDE SEQUENCE [LARGE SCALE GENOMIC DNA]</scope>
    <source>
        <strain evidence="11">MRhiFer1</strain>
        <tissue evidence="11">Lung</tissue>
    </source>
</reference>
<dbReference type="InterPro" id="IPR002893">
    <property type="entry name" value="Znf_MYND"/>
</dbReference>
<evidence type="ECO:0000256" key="3">
    <source>
        <dbReference type="ARBA" id="ARBA00022737"/>
    </source>
</evidence>
<dbReference type="SUPFAM" id="SSF144232">
    <property type="entry name" value="HIT/MYND zinc finger-like"/>
    <property type="match status" value="1"/>
</dbReference>
<sequence>MLVKENPLLAEEAALSKCYKVMDLICEKCMKQRDMNEVLAMKMHYISCIFQKCINFLKDGENKLDTLIKSLLKGRPSDGFPIYQEKIIRESIRKFPYCEATLLQQLVRSIAPVEIGSDPTAFSVLTQAITGQVGFVDVEFCTTCGEKGASKRCSVCKMVIYCDQTCQKTHWFAHKKLCKHLKDIYEKQQLEAAKAKSEEEKNGKLDVNSNCVNEEQPEAETTVSQVDCNPKECVEGEREALQCDAGLEGSQDATAGPQVSEE</sequence>
<evidence type="ECO:0000256" key="5">
    <source>
        <dbReference type="ARBA" id="ARBA00022833"/>
    </source>
</evidence>
<evidence type="ECO:0000313" key="12">
    <source>
        <dbReference type="Proteomes" id="UP000585614"/>
    </source>
</evidence>
<feature type="compositionally biased region" description="Polar residues" evidence="9">
    <location>
        <begin position="207"/>
        <end position="227"/>
    </location>
</feature>
<protein>
    <submittedName>
        <fullName evidence="11">Ankyrin repeat and MYND domain containing 2</fullName>
    </submittedName>
</protein>
<dbReference type="Proteomes" id="UP000585614">
    <property type="component" value="Unassembled WGS sequence"/>
</dbReference>
<dbReference type="GO" id="GO:0042995">
    <property type="term" value="C:cell projection"/>
    <property type="evidence" value="ECO:0007669"/>
    <property type="project" value="UniProtKB-SubCell"/>
</dbReference>
<keyword evidence="4 8" id="KW-0863">Zinc-finger</keyword>
<comment type="caution">
    <text evidence="11">The sequence shown here is derived from an EMBL/GenBank/DDBJ whole genome shotgun (WGS) entry which is preliminary data.</text>
</comment>
<dbReference type="PANTHER" id="PTHR24150">
    <property type="entry name" value="ANKYRIN REPEAT AND MYND DOMAIN-CONTAINING PROTEIN 2"/>
    <property type="match status" value="1"/>
</dbReference>
<dbReference type="PANTHER" id="PTHR24150:SF8">
    <property type="entry name" value="ANKYRIN REPEAT AND MYND DOMAIN-CONTAINING PROTEIN 2"/>
    <property type="match status" value="1"/>
</dbReference>
<proteinExistence type="predicted"/>
<dbReference type="InterPro" id="IPR052452">
    <property type="entry name" value="Ankyrin-MYND_dom_contain_2"/>
</dbReference>
<dbReference type="PROSITE" id="PS01360">
    <property type="entry name" value="ZF_MYND_1"/>
    <property type="match status" value="1"/>
</dbReference>
<evidence type="ECO:0000256" key="4">
    <source>
        <dbReference type="ARBA" id="ARBA00022771"/>
    </source>
</evidence>
<dbReference type="Pfam" id="PF01753">
    <property type="entry name" value="zf-MYND"/>
    <property type="match status" value="1"/>
</dbReference>
<keyword evidence="5" id="KW-0862">Zinc</keyword>
<dbReference type="GO" id="GO:0008270">
    <property type="term" value="F:zinc ion binding"/>
    <property type="evidence" value="ECO:0007669"/>
    <property type="project" value="UniProtKB-KW"/>
</dbReference>
<organism evidence="11 12">
    <name type="scientific">Rhinolophus ferrumequinum</name>
    <name type="common">Greater horseshoe bat</name>
    <dbReference type="NCBI Taxonomy" id="59479"/>
    <lineage>
        <taxon>Eukaryota</taxon>
        <taxon>Metazoa</taxon>
        <taxon>Chordata</taxon>
        <taxon>Craniata</taxon>
        <taxon>Vertebrata</taxon>
        <taxon>Euteleostomi</taxon>
        <taxon>Mammalia</taxon>
        <taxon>Eutheria</taxon>
        <taxon>Laurasiatheria</taxon>
        <taxon>Chiroptera</taxon>
        <taxon>Yinpterochiroptera</taxon>
        <taxon>Rhinolophoidea</taxon>
        <taxon>Rhinolophidae</taxon>
        <taxon>Rhinolophinae</taxon>
        <taxon>Rhinolophus</taxon>
    </lineage>
</organism>
<comment type="subcellular location">
    <subcellularLocation>
        <location evidence="1">Cell projection</location>
    </subcellularLocation>
</comment>
<evidence type="ECO:0000256" key="6">
    <source>
        <dbReference type="ARBA" id="ARBA00023043"/>
    </source>
</evidence>
<keyword evidence="6" id="KW-0040">ANK repeat</keyword>
<keyword evidence="7" id="KW-0966">Cell projection</keyword>
<dbReference type="EMBL" id="JACAGC010000019">
    <property type="protein sequence ID" value="KAF6301457.1"/>
    <property type="molecule type" value="Genomic_DNA"/>
</dbReference>
<dbReference type="AlphaFoldDB" id="A0A7J7TM59"/>
<gene>
    <name evidence="11" type="ORF">mRhiFer1_000689</name>
</gene>
<evidence type="ECO:0000259" key="10">
    <source>
        <dbReference type="PROSITE" id="PS50865"/>
    </source>
</evidence>
<evidence type="ECO:0000256" key="2">
    <source>
        <dbReference type="ARBA" id="ARBA00022723"/>
    </source>
</evidence>
<dbReference type="PROSITE" id="PS50865">
    <property type="entry name" value="ZF_MYND_2"/>
    <property type="match status" value="1"/>
</dbReference>
<evidence type="ECO:0000256" key="9">
    <source>
        <dbReference type="SAM" id="MobiDB-lite"/>
    </source>
</evidence>
<feature type="domain" description="MYND-type" evidence="10">
    <location>
        <begin position="141"/>
        <end position="178"/>
    </location>
</feature>
<evidence type="ECO:0000256" key="1">
    <source>
        <dbReference type="ARBA" id="ARBA00004316"/>
    </source>
</evidence>
<keyword evidence="3" id="KW-0677">Repeat</keyword>
<accession>A0A7J7TM59</accession>
<keyword evidence="2" id="KW-0479">Metal-binding</keyword>
<dbReference type="Gene3D" id="6.10.140.2220">
    <property type="match status" value="1"/>
</dbReference>
<evidence type="ECO:0000256" key="7">
    <source>
        <dbReference type="ARBA" id="ARBA00023273"/>
    </source>
</evidence>
<evidence type="ECO:0000313" key="11">
    <source>
        <dbReference type="EMBL" id="KAF6301457.1"/>
    </source>
</evidence>
<dbReference type="FunFam" id="6.10.140.2220:FF:000010">
    <property type="entry name" value="Ankyrin repeat and MYND domain-containing protein 2"/>
    <property type="match status" value="1"/>
</dbReference>
<feature type="region of interest" description="Disordered" evidence="9">
    <location>
        <begin position="206"/>
        <end position="227"/>
    </location>
</feature>